<keyword evidence="1" id="KW-0808">Transferase</keyword>
<keyword evidence="2" id="KW-0663">Pyridoxal phosphate</keyword>
<evidence type="ECO:0000313" key="8">
    <source>
        <dbReference type="Proteomes" id="UP000721415"/>
    </source>
</evidence>
<feature type="domain" description="HTH gntR-type" evidence="6">
    <location>
        <begin position="1"/>
        <end position="69"/>
    </location>
</feature>
<dbReference type="SUPFAM" id="SSF46785">
    <property type="entry name" value="Winged helix' DNA-binding domain"/>
    <property type="match status" value="1"/>
</dbReference>
<sequence length="132" mass="15643">MYKYQMIANTIYNRIQENIYESGEKLPSIRDLAKEFNTSKQTILQAFKTIEQRHLVYSQLKSGYYVVDKKLTISPEQGRTINFTNASPNIINFPYKDFQHCIDRAFDTYQYELFNYNLSKGLDPLVKTIKNY</sequence>
<dbReference type="RefSeq" id="WP_197115117.1">
    <property type="nucleotide sequence ID" value="NZ_JACBXQ010000002.1"/>
</dbReference>
<protein>
    <submittedName>
        <fullName evidence="7">GntR family transcriptional regulator</fullName>
    </submittedName>
</protein>
<organism evidence="7 8">
    <name type="scientific">Facklamia lactis</name>
    <dbReference type="NCBI Taxonomy" id="2749967"/>
    <lineage>
        <taxon>Bacteria</taxon>
        <taxon>Bacillati</taxon>
        <taxon>Bacillota</taxon>
        <taxon>Bacilli</taxon>
        <taxon>Lactobacillales</taxon>
        <taxon>Aerococcaceae</taxon>
        <taxon>Facklamia</taxon>
    </lineage>
</organism>
<name>A0ABS0LS94_9LACT</name>
<dbReference type="InterPro" id="IPR051446">
    <property type="entry name" value="HTH_trans_reg/aminotransferase"/>
</dbReference>
<proteinExistence type="predicted"/>
<dbReference type="PROSITE" id="PS50949">
    <property type="entry name" value="HTH_GNTR"/>
    <property type="match status" value="1"/>
</dbReference>
<evidence type="ECO:0000313" key="7">
    <source>
        <dbReference type="EMBL" id="MBG9986206.1"/>
    </source>
</evidence>
<dbReference type="Gene3D" id="1.10.10.10">
    <property type="entry name" value="Winged helix-like DNA-binding domain superfamily/Winged helix DNA-binding domain"/>
    <property type="match status" value="1"/>
</dbReference>
<keyword evidence="3" id="KW-0805">Transcription regulation</keyword>
<evidence type="ECO:0000256" key="2">
    <source>
        <dbReference type="ARBA" id="ARBA00022898"/>
    </source>
</evidence>
<dbReference type="SMART" id="SM00345">
    <property type="entry name" value="HTH_GNTR"/>
    <property type="match status" value="1"/>
</dbReference>
<dbReference type="InterPro" id="IPR036390">
    <property type="entry name" value="WH_DNA-bd_sf"/>
</dbReference>
<keyword evidence="1" id="KW-0032">Aminotransferase</keyword>
<keyword evidence="4" id="KW-0238">DNA-binding</keyword>
<dbReference type="Proteomes" id="UP000721415">
    <property type="component" value="Unassembled WGS sequence"/>
</dbReference>
<dbReference type="CDD" id="cd07377">
    <property type="entry name" value="WHTH_GntR"/>
    <property type="match status" value="1"/>
</dbReference>
<reference evidence="7 8" key="1">
    <citation type="submission" date="2020-07" db="EMBL/GenBank/DDBJ databases">
        <title>Facklamia lactis sp. nov., isolated from raw milk.</title>
        <authorList>
            <person name="Doll E.V."/>
            <person name="Huptas C."/>
            <person name="Staib L."/>
            <person name="Wenning M."/>
            <person name="Scherer S."/>
        </authorList>
    </citation>
    <scope>NUCLEOTIDE SEQUENCE [LARGE SCALE GENOMIC DNA]</scope>
    <source>
        <strain evidence="7 8">DSM 111018</strain>
    </source>
</reference>
<comment type="caution">
    <text evidence="7">The sequence shown here is derived from an EMBL/GenBank/DDBJ whole genome shotgun (WGS) entry which is preliminary data.</text>
</comment>
<evidence type="ECO:0000256" key="3">
    <source>
        <dbReference type="ARBA" id="ARBA00023015"/>
    </source>
</evidence>
<evidence type="ECO:0000256" key="1">
    <source>
        <dbReference type="ARBA" id="ARBA00022576"/>
    </source>
</evidence>
<dbReference type="Pfam" id="PF00392">
    <property type="entry name" value="GntR"/>
    <property type="match status" value="1"/>
</dbReference>
<dbReference type="InterPro" id="IPR036388">
    <property type="entry name" value="WH-like_DNA-bd_sf"/>
</dbReference>
<evidence type="ECO:0000256" key="5">
    <source>
        <dbReference type="ARBA" id="ARBA00023163"/>
    </source>
</evidence>
<evidence type="ECO:0000256" key="4">
    <source>
        <dbReference type="ARBA" id="ARBA00023125"/>
    </source>
</evidence>
<gene>
    <name evidence="7" type="ORF">HZY91_04770</name>
</gene>
<evidence type="ECO:0000259" key="6">
    <source>
        <dbReference type="PROSITE" id="PS50949"/>
    </source>
</evidence>
<keyword evidence="5" id="KW-0804">Transcription</keyword>
<dbReference type="PANTHER" id="PTHR46577:SF1">
    <property type="entry name" value="HTH-TYPE TRANSCRIPTIONAL REGULATORY PROTEIN GABR"/>
    <property type="match status" value="1"/>
</dbReference>
<accession>A0ABS0LS94</accession>
<dbReference type="PANTHER" id="PTHR46577">
    <property type="entry name" value="HTH-TYPE TRANSCRIPTIONAL REGULATORY PROTEIN GABR"/>
    <property type="match status" value="1"/>
</dbReference>
<dbReference type="InterPro" id="IPR000524">
    <property type="entry name" value="Tscrpt_reg_HTH_GntR"/>
</dbReference>
<keyword evidence="8" id="KW-1185">Reference proteome</keyword>
<dbReference type="EMBL" id="JACBXQ010000002">
    <property type="protein sequence ID" value="MBG9986206.1"/>
    <property type="molecule type" value="Genomic_DNA"/>
</dbReference>